<dbReference type="PANTHER" id="PTHR34502:SF5">
    <property type="entry name" value="DUF6594 DOMAIN-CONTAINING PROTEIN"/>
    <property type="match status" value="1"/>
</dbReference>
<keyword evidence="4" id="KW-1185">Reference proteome</keyword>
<comment type="caution">
    <text evidence="3">The sequence shown here is derived from an EMBL/GenBank/DDBJ whole genome shotgun (WGS) entry which is preliminary data.</text>
</comment>
<feature type="domain" description="DUF6594" evidence="2">
    <location>
        <begin position="22"/>
        <end position="310"/>
    </location>
</feature>
<keyword evidence="1" id="KW-0472">Membrane</keyword>
<name>A0AAJ0BFV3_9PEZI</name>
<proteinExistence type="predicted"/>
<dbReference type="Proteomes" id="UP001239445">
    <property type="component" value="Unassembled WGS sequence"/>
</dbReference>
<dbReference type="EMBL" id="MU839830">
    <property type="protein sequence ID" value="KAK1757520.1"/>
    <property type="molecule type" value="Genomic_DNA"/>
</dbReference>
<dbReference type="Pfam" id="PF20237">
    <property type="entry name" value="DUF6594"/>
    <property type="match status" value="1"/>
</dbReference>
<feature type="transmembrane region" description="Helical" evidence="1">
    <location>
        <begin position="268"/>
        <end position="291"/>
    </location>
</feature>
<dbReference type="InterPro" id="IPR046529">
    <property type="entry name" value="DUF6594"/>
</dbReference>
<feature type="transmembrane region" description="Helical" evidence="1">
    <location>
        <begin position="298"/>
        <end position="317"/>
    </location>
</feature>
<keyword evidence="1" id="KW-0812">Transmembrane</keyword>
<evidence type="ECO:0000313" key="4">
    <source>
        <dbReference type="Proteomes" id="UP001239445"/>
    </source>
</evidence>
<feature type="transmembrane region" description="Helical" evidence="1">
    <location>
        <begin position="241"/>
        <end position="262"/>
    </location>
</feature>
<keyword evidence="1" id="KW-1133">Transmembrane helix</keyword>
<reference evidence="3" key="1">
    <citation type="submission" date="2023-06" db="EMBL/GenBank/DDBJ databases">
        <title>Genome-scale phylogeny and comparative genomics of the fungal order Sordariales.</title>
        <authorList>
            <consortium name="Lawrence Berkeley National Laboratory"/>
            <person name="Hensen N."/>
            <person name="Bonometti L."/>
            <person name="Westerberg I."/>
            <person name="Brannstrom I.O."/>
            <person name="Guillou S."/>
            <person name="Cros-Aarteil S."/>
            <person name="Calhoun S."/>
            <person name="Haridas S."/>
            <person name="Kuo A."/>
            <person name="Mondo S."/>
            <person name="Pangilinan J."/>
            <person name="Riley R."/>
            <person name="Labutti K."/>
            <person name="Andreopoulos B."/>
            <person name="Lipzen A."/>
            <person name="Chen C."/>
            <person name="Yanf M."/>
            <person name="Daum C."/>
            <person name="Ng V."/>
            <person name="Clum A."/>
            <person name="Steindorff A."/>
            <person name="Ohm R."/>
            <person name="Martin F."/>
            <person name="Silar P."/>
            <person name="Natvig D."/>
            <person name="Lalanne C."/>
            <person name="Gautier V."/>
            <person name="Ament-Velasquez S.L."/>
            <person name="Kruys A."/>
            <person name="Hutchinson M.I."/>
            <person name="Powell A.J."/>
            <person name="Barry K."/>
            <person name="Miller A.N."/>
            <person name="Grigoriev I.V."/>
            <person name="Debuchy R."/>
            <person name="Gladieux P."/>
            <person name="Thoren M.H."/>
            <person name="Johannesson H."/>
        </authorList>
    </citation>
    <scope>NUCLEOTIDE SEQUENCE</scope>
    <source>
        <strain evidence="3">PSN4</strain>
    </source>
</reference>
<accession>A0AAJ0BFV3</accession>
<evidence type="ECO:0000313" key="3">
    <source>
        <dbReference type="EMBL" id="KAK1757520.1"/>
    </source>
</evidence>
<organism evidence="3 4">
    <name type="scientific">Echria macrotheca</name>
    <dbReference type="NCBI Taxonomy" id="438768"/>
    <lineage>
        <taxon>Eukaryota</taxon>
        <taxon>Fungi</taxon>
        <taxon>Dikarya</taxon>
        <taxon>Ascomycota</taxon>
        <taxon>Pezizomycotina</taxon>
        <taxon>Sordariomycetes</taxon>
        <taxon>Sordariomycetidae</taxon>
        <taxon>Sordariales</taxon>
        <taxon>Schizotheciaceae</taxon>
        <taxon>Echria</taxon>
    </lineage>
</organism>
<dbReference type="PANTHER" id="PTHR34502">
    <property type="entry name" value="DUF6594 DOMAIN-CONTAINING PROTEIN-RELATED"/>
    <property type="match status" value="1"/>
</dbReference>
<gene>
    <name evidence="3" type="ORF">QBC47DRAFT_376246</name>
</gene>
<protein>
    <recommendedName>
        <fullName evidence="2">DUF6594 domain-containing protein</fullName>
    </recommendedName>
</protein>
<dbReference type="AlphaFoldDB" id="A0AAJ0BFV3"/>
<sequence length="337" mass="36648">MEGAQPQESEAQPRADLGFLSALADSMVKEEDRTIFRRFDKLNLLQLLVLQDEIQGLMDQLAEQLPLTRSDAQTEADENAWYTLVRPTAAHKDPTAQSQINQRQEARTAEIWETLKGKLKEYNAALMDLARLRSLEPPSAQHIKALRLELDEMMTQSRQLRNPAACWDAAHEDDFAAIRSGTSKGGRFGMWIALGIEIIKWELWGRHSATIDPNSVPPRVISLGKKRPRISKSELARKHAFVSRFVMALFGGIALIVPTVIMAKTQGINVSLITTSVAVVLFGIALAFGATDSTGKDVLAATAAYTAVLVVFVGTSLSGGAATTADPAVPGNSTSTP</sequence>
<evidence type="ECO:0000256" key="1">
    <source>
        <dbReference type="SAM" id="Phobius"/>
    </source>
</evidence>
<evidence type="ECO:0000259" key="2">
    <source>
        <dbReference type="Pfam" id="PF20237"/>
    </source>
</evidence>